<dbReference type="SMART" id="SM00260">
    <property type="entry name" value="CheW"/>
    <property type="match status" value="1"/>
</dbReference>
<protein>
    <recommendedName>
        <fullName evidence="1">CheW-like domain-containing protein</fullName>
    </recommendedName>
</protein>
<accession>A0ABN6MWN7</accession>
<dbReference type="PROSITE" id="PS50851">
    <property type="entry name" value="CHEW"/>
    <property type="match status" value="1"/>
</dbReference>
<dbReference type="InterPro" id="IPR039315">
    <property type="entry name" value="CheW"/>
</dbReference>
<dbReference type="PANTHER" id="PTHR22617:SF43">
    <property type="entry name" value="PROTEIN PILI"/>
    <property type="match status" value="1"/>
</dbReference>
<dbReference type="Pfam" id="PF01584">
    <property type="entry name" value="CheW"/>
    <property type="match status" value="1"/>
</dbReference>
<dbReference type="Proteomes" id="UP001162891">
    <property type="component" value="Chromosome"/>
</dbReference>
<organism evidence="2 3">
    <name type="scientific">Anaeromyxobacter oryzae</name>
    <dbReference type="NCBI Taxonomy" id="2918170"/>
    <lineage>
        <taxon>Bacteria</taxon>
        <taxon>Pseudomonadati</taxon>
        <taxon>Myxococcota</taxon>
        <taxon>Myxococcia</taxon>
        <taxon>Myxococcales</taxon>
        <taxon>Cystobacterineae</taxon>
        <taxon>Anaeromyxobacteraceae</taxon>
        <taxon>Anaeromyxobacter</taxon>
    </lineage>
</organism>
<dbReference type="PANTHER" id="PTHR22617">
    <property type="entry name" value="CHEMOTAXIS SENSOR HISTIDINE KINASE-RELATED"/>
    <property type="match status" value="1"/>
</dbReference>
<dbReference type="Gene3D" id="2.40.50.180">
    <property type="entry name" value="CheA-289, Domain 4"/>
    <property type="match status" value="1"/>
</dbReference>
<keyword evidence="3" id="KW-1185">Reference proteome</keyword>
<name>A0ABN6MWN7_9BACT</name>
<dbReference type="SUPFAM" id="SSF50341">
    <property type="entry name" value="CheW-like"/>
    <property type="match status" value="1"/>
</dbReference>
<dbReference type="EMBL" id="AP025591">
    <property type="protein sequence ID" value="BDG04259.1"/>
    <property type="molecule type" value="Genomic_DNA"/>
</dbReference>
<evidence type="ECO:0000259" key="1">
    <source>
        <dbReference type="PROSITE" id="PS50851"/>
    </source>
</evidence>
<dbReference type="InterPro" id="IPR002545">
    <property type="entry name" value="CheW-lke_dom"/>
</dbReference>
<dbReference type="InterPro" id="IPR036061">
    <property type="entry name" value="CheW-like_dom_sf"/>
</dbReference>
<gene>
    <name evidence="2" type="ORF">AMOR_32550</name>
</gene>
<dbReference type="RefSeq" id="WP_248352622.1">
    <property type="nucleotide sequence ID" value="NZ_AP025591.1"/>
</dbReference>
<proteinExistence type="predicted"/>
<sequence length="169" mass="17501">MADPKPATESSDAAGQKNPEAWFFCLRLLGGRYAFEAPLVTEVVRLGPLTRLPAAPAFLPGVFTHRGEVLPVLDIGQLVGHTAVPIRASTRAAIVHCGPWKVAVVSESVEGLVSIPRRALEAPPAESSGVAEFLSAVGRDRGGAVAILDLPRLVETARARAVPAGGGAA</sequence>
<evidence type="ECO:0000313" key="3">
    <source>
        <dbReference type="Proteomes" id="UP001162891"/>
    </source>
</evidence>
<dbReference type="Gene3D" id="2.30.30.40">
    <property type="entry name" value="SH3 Domains"/>
    <property type="match status" value="1"/>
</dbReference>
<evidence type="ECO:0000313" key="2">
    <source>
        <dbReference type="EMBL" id="BDG04259.1"/>
    </source>
</evidence>
<reference evidence="3" key="1">
    <citation type="journal article" date="2022" name="Int. J. Syst. Evol. Microbiol.">
        <title>Anaeromyxobacter oryzae sp. nov., Anaeromyxobacter diazotrophicus sp. nov. and Anaeromyxobacter paludicola sp. nov., isolated from paddy soils.</title>
        <authorList>
            <person name="Itoh H."/>
            <person name="Xu Z."/>
            <person name="Mise K."/>
            <person name="Masuda Y."/>
            <person name="Ushijima N."/>
            <person name="Hayakawa C."/>
            <person name="Shiratori Y."/>
            <person name="Senoo K."/>
        </authorList>
    </citation>
    <scope>NUCLEOTIDE SEQUENCE [LARGE SCALE GENOMIC DNA]</scope>
    <source>
        <strain evidence="3">Red232</strain>
    </source>
</reference>
<feature type="domain" description="CheW-like" evidence="1">
    <location>
        <begin position="20"/>
        <end position="159"/>
    </location>
</feature>